<evidence type="ECO:0000313" key="3">
    <source>
        <dbReference type="Proteomes" id="UP001642464"/>
    </source>
</evidence>
<feature type="compositionally biased region" description="Basic and acidic residues" evidence="1">
    <location>
        <begin position="13"/>
        <end position="22"/>
    </location>
</feature>
<evidence type="ECO:0008006" key="4">
    <source>
        <dbReference type="Google" id="ProtNLM"/>
    </source>
</evidence>
<accession>A0ABP0RX98</accession>
<feature type="compositionally biased region" description="Basic residues" evidence="1">
    <location>
        <begin position="30"/>
        <end position="41"/>
    </location>
</feature>
<feature type="non-terminal residue" evidence="2">
    <location>
        <position position="185"/>
    </location>
</feature>
<dbReference type="Proteomes" id="UP001642464">
    <property type="component" value="Unassembled WGS sequence"/>
</dbReference>
<feature type="region of interest" description="Disordered" evidence="1">
    <location>
        <begin position="1"/>
        <end position="61"/>
    </location>
</feature>
<gene>
    <name evidence="2" type="ORF">SCF082_LOCUS48576</name>
</gene>
<evidence type="ECO:0000256" key="1">
    <source>
        <dbReference type="SAM" id="MobiDB-lite"/>
    </source>
</evidence>
<keyword evidence="3" id="KW-1185">Reference proteome</keyword>
<proteinExistence type="predicted"/>
<evidence type="ECO:0000313" key="2">
    <source>
        <dbReference type="EMBL" id="CAK9104035.1"/>
    </source>
</evidence>
<organism evidence="2 3">
    <name type="scientific">Durusdinium trenchii</name>
    <dbReference type="NCBI Taxonomy" id="1381693"/>
    <lineage>
        <taxon>Eukaryota</taxon>
        <taxon>Sar</taxon>
        <taxon>Alveolata</taxon>
        <taxon>Dinophyceae</taxon>
        <taxon>Suessiales</taxon>
        <taxon>Symbiodiniaceae</taxon>
        <taxon>Durusdinium</taxon>
    </lineage>
</organism>
<reference evidence="2 3" key="1">
    <citation type="submission" date="2024-02" db="EMBL/GenBank/DDBJ databases">
        <authorList>
            <person name="Chen Y."/>
            <person name="Shah S."/>
            <person name="Dougan E. K."/>
            <person name="Thang M."/>
            <person name="Chan C."/>
        </authorList>
    </citation>
    <scope>NUCLEOTIDE SEQUENCE [LARGE SCALE GENOMIC DNA]</scope>
</reference>
<sequence>MASVTRAGGRAGGGKEKLKIERQGMGWVGTRRRRTKEKRKQRSAEELGREEEQRLLPASSIAERPKAAAKFAETLHKFAAFGVASEEQRRDCEKLQQQLSGQGVEFHRLGGGLDPVIQTYARPVTGAVAQEAFVSQLHALLQQPDHDPLEARREALVELIAELEQCGEDDDVPQRVVDWLTTSKP</sequence>
<name>A0ABP0RX98_9DINO</name>
<dbReference type="EMBL" id="CAXAMM010042304">
    <property type="protein sequence ID" value="CAK9104035.1"/>
    <property type="molecule type" value="Genomic_DNA"/>
</dbReference>
<protein>
    <recommendedName>
        <fullName evidence="4">Ribosome assembly protein 3</fullName>
    </recommendedName>
</protein>
<feature type="compositionally biased region" description="Basic and acidic residues" evidence="1">
    <location>
        <begin position="42"/>
        <end position="54"/>
    </location>
</feature>
<comment type="caution">
    <text evidence="2">The sequence shown here is derived from an EMBL/GenBank/DDBJ whole genome shotgun (WGS) entry which is preliminary data.</text>
</comment>